<gene>
    <name evidence="1" type="ORF">ASU31_18665</name>
</gene>
<comment type="caution">
    <text evidence="1">The sequence shown here is derived from an EMBL/GenBank/DDBJ whole genome shotgun (WGS) entry which is preliminary data.</text>
</comment>
<keyword evidence="2" id="KW-1185">Reference proteome</keyword>
<accession>A0A0T5VLJ2</accession>
<dbReference type="AlphaFoldDB" id="A0A0T5VLJ2"/>
<name>A0A0T5VLJ2_9SPHI</name>
<dbReference type="EMBL" id="LMZQ01000016">
    <property type="protein sequence ID" value="KRT14569.1"/>
    <property type="molecule type" value="Genomic_DNA"/>
</dbReference>
<protein>
    <submittedName>
        <fullName evidence="1">Uncharacterized protein</fullName>
    </submittedName>
</protein>
<organism evidence="1 2">
    <name type="scientific">Pedobacter ginsenosidimutans</name>
    <dbReference type="NCBI Taxonomy" id="687842"/>
    <lineage>
        <taxon>Bacteria</taxon>
        <taxon>Pseudomonadati</taxon>
        <taxon>Bacteroidota</taxon>
        <taxon>Sphingobacteriia</taxon>
        <taxon>Sphingobacteriales</taxon>
        <taxon>Sphingobacteriaceae</taxon>
        <taxon>Pedobacter</taxon>
    </lineage>
</organism>
<dbReference type="STRING" id="687842.ASU31_18665"/>
<reference evidence="1 2" key="1">
    <citation type="submission" date="2015-11" db="EMBL/GenBank/DDBJ databases">
        <title>Sequence of Pedobacter ginsenosidimutans.</title>
        <authorList>
            <person name="Carson E."/>
            <person name="Keyser V."/>
            <person name="Newman J."/>
            <person name="Miller J."/>
        </authorList>
    </citation>
    <scope>NUCLEOTIDE SEQUENCE [LARGE SCALE GENOMIC DNA]</scope>
    <source>
        <strain evidence="1 2">KACC 14530</strain>
    </source>
</reference>
<evidence type="ECO:0000313" key="1">
    <source>
        <dbReference type="EMBL" id="KRT14569.1"/>
    </source>
</evidence>
<sequence>MSTHSPFTSGKRPAVAAQKAFSLSKNNALSELEAERISKDGIIYTYLADKKLGYGYDSRIDVYS</sequence>
<evidence type="ECO:0000313" key="2">
    <source>
        <dbReference type="Proteomes" id="UP000051950"/>
    </source>
</evidence>
<proteinExistence type="predicted"/>
<dbReference type="Proteomes" id="UP000051950">
    <property type="component" value="Unassembled WGS sequence"/>
</dbReference>